<dbReference type="Proteomes" id="UP001271890">
    <property type="component" value="Unassembled WGS sequence"/>
</dbReference>
<evidence type="ECO:0000256" key="6">
    <source>
        <dbReference type="ARBA" id="ARBA00047942"/>
    </source>
</evidence>
<sequence>MISIIDLKISKIEKILGLETQHHLPLNKGDVSDALQNLSQTDASLFVGDNLPYLKELTLHIPGLIDMCYIDPPYNTGSKFLYNDSRKSDIIGHFGSHSAWMGFMLPRLVAAREVLKESGVIAISIDDYEYTYLKILMDCIFGEENFIGNVIVCRSKNGKGSKRNLASNHEYLLIYGKSSKASLRGQVDETEYNKQDKFGQYRVDGLFRKKGEASLKSDRPNMYYPLYFNPDSGEVSVDPITNWKITYPVDSKGIERRWLWGTETARERAWQLYASKKGVIYVKNYSGDGITQKRTKVRSLWNETDFYTERGTNEINKLFGAKVFDTPKPLAYIKKIVDVCSSNDALILDFFAGSGTTAHAVAELNSADMGTRKCILMESDCEIPARHLARKMGFTTIAEITEKRLHLIQEKYNNFSFQLIEFSSFPSLKAVHNV</sequence>
<dbReference type="PROSITE" id="PS00092">
    <property type="entry name" value="N6_MTASE"/>
    <property type="match status" value="1"/>
</dbReference>
<evidence type="ECO:0000259" key="7">
    <source>
        <dbReference type="Pfam" id="PF01555"/>
    </source>
</evidence>
<protein>
    <recommendedName>
        <fullName evidence="2">site-specific DNA-methyltransferase (adenine-specific)</fullName>
        <ecNumber evidence="2">2.1.1.72</ecNumber>
    </recommendedName>
</protein>
<proteinExistence type="inferred from homology"/>
<keyword evidence="3" id="KW-0489">Methyltransferase</keyword>
<comment type="caution">
    <text evidence="8">The sequence shown here is derived from an EMBL/GenBank/DDBJ whole genome shotgun (WGS) entry which is preliminary data.</text>
</comment>
<evidence type="ECO:0000256" key="5">
    <source>
        <dbReference type="ARBA" id="ARBA00022691"/>
    </source>
</evidence>
<evidence type="ECO:0000256" key="1">
    <source>
        <dbReference type="ARBA" id="ARBA00006594"/>
    </source>
</evidence>
<dbReference type="InterPro" id="IPR002941">
    <property type="entry name" value="DNA_methylase_N4/N6"/>
</dbReference>
<gene>
    <name evidence="8" type="ORF">FE392_18175</name>
</gene>
<name>A0ABU4SEH6_9GAMM</name>
<reference evidence="9" key="1">
    <citation type="journal article" date="2024" name="Toxins">
        <title>Genome Sequence Analysis of Native Xenorhabdus Strains Isolated from Entomopathogenic Nematodes in Argentina.</title>
        <authorList>
            <person name="Palma L."/>
            <person name="Frizzo L."/>
            <person name="Kaiser S."/>
            <person name="Berry C."/>
            <person name="Caballero P."/>
            <person name="Bode H.B."/>
            <person name="Del Valle E.E."/>
        </authorList>
    </citation>
    <scope>NUCLEOTIDE SEQUENCE [LARGE SCALE GENOMIC DNA]</scope>
    <source>
        <strain evidence="9">12</strain>
    </source>
</reference>
<accession>A0ABU4SEH6</accession>
<evidence type="ECO:0000313" key="8">
    <source>
        <dbReference type="EMBL" id="MDX7989212.1"/>
    </source>
</evidence>
<feature type="domain" description="DNA methylase N-4/N-6" evidence="7">
    <location>
        <begin position="65"/>
        <end position="367"/>
    </location>
</feature>
<dbReference type="InterPro" id="IPR002295">
    <property type="entry name" value="N4/N6-MTase_EcoPI_Mod-like"/>
</dbReference>
<dbReference type="EMBL" id="VCDN01000104">
    <property type="protein sequence ID" value="MDX7989212.1"/>
    <property type="molecule type" value="Genomic_DNA"/>
</dbReference>
<evidence type="ECO:0000256" key="3">
    <source>
        <dbReference type="ARBA" id="ARBA00022603"/>
    </source>
</evidence>
<dbReference type="SUPFAM" id="SSF53335">
    <property type="entry name" value="S-adenosyl-L-methionine-dependent methyltransferases"/>
    <property type="match status" value="1"/>
</dbReference>
<dbReference type="PRINTS" id="PR00506">
    <property type="entry name" value="D21N6MTFRASE"/>
</dbReference>
<dbReference type="InterPro" id="IPR002052">
    <property type="entry name" value="DNA_methylase_N6_adenine_CS"/>
</dbReference>
<comment type="catalytic activity">
    <reaction evidence="6">
        <text>a 2'-deoxyadenosine in DNA + S-adenosyl-L-methionine = an N(6)-methyl-2'-deoxyadenosine in DNA + S-adenosyl-L-homocysteine + H(+)</text>
        <dbReference type="Rhea" id="RHEA:15197"/>
        <dbReference type="Rhea" id="RHEA-COMP:12418"/>
        <dbReference type="Rhea" id="RHEA-COMP:12419"/>
        <dbReference type="ChEBI" id="CHEBI:15378"/>
        <dbReference type="ChEBI" id="CHEBI:57856"/>
        <dbReference type="ChEBI" id="CHEBI:59789"/>
        <dbReference type="ChEBI" id="CHEBI:90615"/>
        <dbReference type="ChEBI" id="CHEBI:90616"/>
        <dbReference type="EC" id="2.1.1.72"/>
    </reaction>
</comment>
<organism evidence="8 9">
    <name type="scientific">Xenorhabdus santafensis</name>
    <dbReference type="NCBI Taxonomy" id="2582833"/>
    <lineage>
        <taxon>Bacteria</taxon>
        <taxon>Pseudomonadati</taxon>
        <taxon>Pseudomonadota</taxon>
        <taxon>Gammaproteobacteria</taxon>
        <taxon>Enterobacterales</taxon>
        <taxon>Morganellaceae</taxon>
        <taxon>Xenorhabdus</taxon>
    </lineage>
</organism>
<dbReference type="Gene3D" id="3.40.50.150">
    <property type="entry name" value="Vaccinia Virus protein VP39"/>
    <property type="match status" value="1"/>
</dbReference>
<dbReference type="PIRSF" id="PIRSF015855">
    <property type="entry name" value="TypeIII_Mtase_mKpnI"/>
    <property type="match status" value="1"/>
</dbReference>
<evidence type="ECO:0000256" key="4">
    <source>
        <dbReference type="ARBA" id="ARBA00022679"/>
    </source>
</evidence>
<dbReference type="Pfam" id="PF01555">
    <property type="entry name" value="N6_N4_Mtase"/>
    <property type="match status" value="1"/>
</dbReference>
<comment type="similarity">
    <text evidence="1">Belongs to the N(4)/N(6)-methyltransferase family.</text>
</comment>
<keyword evidence="5" id="KW-0949">S-adenosyl-L-methionine</keyword>
<dbReference type="InterPro" id="IPR029063">
    <property type="entry name" value="SAM-dependent_MTases_sf"/>
</dbReference>
<keyword evidence="9" id="KW-1185">Reference proteome</keyword>
<evidence type="ECO:0000313" key="9">
    <source>
        <dbReference type="Proteomes" id="UP001271890"/>
    </source>
</evidence>
<evidence type="ECO:0000256" key="2">
    <source>
        <dbReference type="ARBA" id="ARBA00011900"/>
    </source>
</evidence>
<dbReference type="RefSeq" id="WP_319931582.1">
    <property type="nucleotide sequence ID" value="NZ_VCDN01000104.1"/>
</dbReference>
<keyword evidence="4" id="KW-0808">Transferase</keyword>
<dbReference type="EC" id="2.1.1.72" evidence="2"/>